<gene>
    <name evidence="9" type="ORF">DFJ67_1221</name>
</gene>
<dbReference type="PANTHER" id="PTHR30465">
    <property type="entry name" value="INNER MEMBRANE ABC TRANSPORTER"/>
    <property type="match status" value="1"/>
</dbReference>
<comment type="subcellular location">
    <subcellularLocation>
        <location evidence="1 7">Cell membrane</location>
        <topology evidence="1 7">Multi-pass membrane protein</topology>
    </subcellularLocation>
</comment>
<keyword evidence="2 7" id="KW-0813">Transport</keyword>
<reference evidence="9 10" key="1">
    <citation type="submission" date="2018-08" db="EMBL/GenBank/DDBJ databases">
        <title>Sequencing the genomes of 1000 actinobacteria strains.</title>
        <authorList>
            <person name="Klenk H.-P."/>
        </authorList>
    </citation>
    <scope>NUCLEOTIDE SEQUENCE [LARGE SCALE GENOMIC DNA]</scope>
    <source>
        <strain evidence="9 10">DSM 44099</strain>
    </source>
</reference>
<dbReference type="OrthoDB" id="9809425at2"/>
<dbReference type="SUPFAM" id="SSF161098">
    <property type="entry name" value="MetI-like"/>
    <property type="match status" value="1"/>
</dbReference>
<feature type="transmembrane region" description="Helical" evidence="7">
    <location>
        <begin position="113"/>
        <end position="135"/>
    </location>
</feature>
<dbReference type="AlphaFoldDB" id="A0A3D9ZCX7"/>
<evidence type="ECO:0000256" key="2">
    <source>
        <dbReference type="ARBA" id="ARBA00022448"/>
    </source>
</evidence>
<keyword evidence="6 7" id="KW-0472">Membrane</keyword>
<dbReference type="CDD" id="cd06261">
    <property type="entry name" value="TM_PBP2"/>
    <property type="match status" value="1"/>
</dbReference>
<dbReference type="GO" id="GO:0005886">
    <property type="term" value="C:plasma membrane"/>
    <property type="evidence" value="ECO:0007669"/>
    <property type="project" value="UniProtKB-SubCell"/>
</dbReference>
<comment type="similarity">
    <text evidence="7">Belongs to the binding-protein-dependent transport system permease family.</text>
</comment>
<feature type="transmembrane region" description="Helical" evidence="7">
    <location>
        <begin position="9"/>
        <end position="30"/>
    </location>
</feature>
<evidence type="ECO:0000259" key="8">
    <source>
        <dbReference type="PROSITE" id="PS50928"/>
    </source>
</evidence>
<dbReference type="InterPro" id="IPR045621">
    <property type="entry name" value="BPD_transp_1_N"/>
</dbReference>
<keyword evidence="10" id="KW-1185">Reference proteome</keyword>
<feature type="transmembrane region" description="Helical" evidence="7">
    <location>
        <begin position="193"/>
        <end position="213"/>
    </location>
</feature>
<keyword evidence="3" id="KW-1003">Cell membrane</keyword>
<evidence type="ECO:0000256" key="7">
    <source>
        <dbReference type="RuleBase" id="RU363032"/>
    </source>
</evidence>
<feature type="transmembrane region" description="Helical" evidence="7">
    <location>
        <begin position="147"/>
        <end position="173"/>
    </location>
</feature>
<evidence type="ECO:0000256" key="4">
    <source>
        <dbReference type="ARBA" id="ARBA00022692"/>
    </source>
</evidence>
<dbReference type="Gene3D" id="1.10.3720.10">
    <property type="entry name" value="MetI-like"/>
    <property type="match status" value="1"/>
</dbReference>
<dbReference type="RefSeq" id="WP_116066983.1">
    <property type="nucleotide sequence ID" value="NZ_BONB01000015.1"/>
</dbReference>
<keyword evidence="4 7" id="KW-0812">Transmembrane</keyword>
<comment type="caution">
    <text evidence="9">The sequence shown here is derived from an EMBL/GenBank/DDBJ whole genome shotgun (WGS) entry which is preliminary data.</text>
</comment>
<name>A0A3D9ZCX7_9ACTN</name>
<dbReference type="Pfam" id="PF19300">
    <property type="entry name" value="BPD_transp_1_N"/>
    <property type="match status" value="1"/>
</dbReference>
<dbReference type="EMBL" id="QUMQ01000001">
    <property type="protein sequence ID" value="REF95268.1"/>
    <property type="molecule type" value="Genomic_DNA"/>
</dbReference>
<protein>
    <submittedName>
        <fullName evidence="9">Peptide/nickel transport system permease protein</fullName>
    </submittedName>
</protein>
<dbReference type="InterPro" id="IPR035906">
    <property type="entry name" value="MetI-like_sf"/>
</dbReference>
<dbReference type="PROSITE" id="PS50928">
    <property type="entry name" value="ABC_TM1"/>
    <property type="match status" value="1"/>
</dbReference>
<organism evidence="9 10">
    <name type="scientific">Asanoa ferruginea</name>
    <dbReference type="NCBI Taxonomy" id="53367"/>
    <lineage>
        <taxon>Bacteria</taxon>
        <taxon>Bacillati</taxon>
        <taxon>Actinomycetota</taxon>
        <taxon>Actinomycetes</taxon>
        <taxon>Micromonosporales</taxon>
        <taxon>Micromonosporaceae</taxon>
        <taxon>Asanoa</taxon>
    </lineage>
</organism>
<evidence type="ECO:0000256" key="5">
    <source>
        <dbReference type="ARBA" id="ARBA00022989"/>
    </source>
</evidence>
<dbReference type="GO" id="GO:0055085">
    <property type="term" value="P:transmembrane transport"/>
    <property type="evidence" value="ECO:0007669"/>
    <property type="project" value="InterPro"/>
</dbReference>
<dbReference type="InterPro" id="IPR000515">
    <property type="entry name" value="MetI-like"/>
</dbReference>
<dbReference type="Pfam" id="PF00528">
    <property type="entry name" value="BPD_transp_1"/>
    <property type="match status" value="1"/>
</dbReference>
<evidence type="ECO:0000313" key="10">
    <source>
        <dbReference type="Proteomes" id="UP000256913"/>
    </source>
</evidence>
<dbReference type="Proteomes" id="UP000256913">
    <property type="component" value="Unassembled WGS sequence"/>
</dbReference>
<feature type="transmembrane region" description="Helical" evidence="7">
    <location>
        <begin position="250"/>
        <end position="272"/>
    </location>
</feature>
<evidence type="ECO:0000313" key="9">
    <source>
        <dbReference type="EMBL" id="REF95268.1"/>
    </source>
</evidence>
<feature type="transmembrane region" description="Helical" evidence="7">
    <location>
        <begin position="292"/>
        <end position="323"/>
    </location>
</feature>
<evidence type="ECO:0000256" key="6">
    <source>
        <dbReference type="ARBA" id="ARBA00023136"/>
    </source>
</evidence>
<keyword evidence="5 7" id="KW-1133">Transmembrane helix</keyword>
<accession>A0A3D9ZCX7</accession>
<feature type="domain" description="ABC transmembrane type-1" evidence="8">
    <location>
        <begin position="111"/>
        <end position="320"/>
    </location>
</feature>
<dbReference type="PANTHER" id="PTHR30465:SF0">
    <property type="entry name" value="OLIGOPEPTIDE TRANSPORT SYSTEM PERMEASE PROTEIN APPB"/>
    <property type="match status" value="1"/>
</dbReference>
<proteinExistence type="inferred from homology"/>
<sequence>MARFITRRVLVGVVTLIAISIIVFGLFFAVPSSPAKVMCGKNCDPAQIAVVETRLGLREPITTQYTKFMSGIFVGRTYAKGTDFEQRCDAPCLGYSFRNNEPVTAILGRTVPVTISIVTGAAIVWLLIGISLGMISALRRGTVFDKVAIGISLTGASMQVYFFGLILLYILVYLTGLLPFPSYTPLTQNPGQWAVGLLLPWLTLGFLNSAIYARLSRAQMLETLSEDYVRTARAKGLPLRRVYTKHALRAAITPIVTIAGLDIGASLGGTFITETIFGFRGLGKETVDAVNFLNLPIVVATVLLAAVFIIVANLIVDVLYAVIDPRVRLS</sequence>
<evidence type="ECO:0000256" key="1">
    <source>
        <dbReference type="ARBA" id="ARBA00004651"/>
    </source>
</evidence>
<evidence type="ECO:0000256" key="3">
    <source>
        <dbReference type="ARBA" id="ARBA00022475"/>
    </source>
</evidence>